<dbReference type="Pfam" id="PF02494">
    <property type="entry name" value="HYR"/>
    <property type="match status" value="13"/>
</dbReference>
<sequence>MYSLGWIFLAFVLTAVATGQEFNCTFEGSNLCGWTQSTIDSYDLVLDSRGTSTDNTGPRYDHTIGDTSGTYLYREASDRNNGPDAVLLSPEVAYIMDQVYCFMFWYNMFGKGTGSLSVYAYPTDDGHNVSSKQPLFSISGQQTGQHAWLRAQVDVSNQTSNFTVAVELATIGFATSDMAIDDVELWLTDCPTQSTSFNCSFDDGPCGWTQSTDDDYNWALERERTRTGHTGPRFDHTIGDATGLFYYAEGNGPSVNDKAVLLSPNISGSLTQDSWCFSFWYNMYGRDIASLHAYVIPAGQSTNLGTQTPAFSVTGQQTGQRVWIEALVDATNQTSDFMVALEAVAGSADQSDIAIDDVAISPGPCTRDTDLSFNCNFEQGYCGWTQSTDDDVNLALERGQTYSSSTGPSFDHTLGNEDGTYLYFEGNGGSGSAIVISPVVSTFNGSRIVVSFWYNMYGTDIGNLTAYVTTESGNVTEGYSVFSLSGQQTDGTTWLQAVIPLTDPPSTFRIALEVTGTTGFRADTAVDDIEITFIDIEAPEVTCPNSVPSMSTDVGLSTAVVTWSPLPSATDNMDVFDSSNITCKDDGGNLVESNGTYALGPTTVTCNATDMAGNQGFCNFSITIIDTEAPNVTCPSSIPSMTTDAGLSTAMVIWSPLPSATDNVDVFDSSNITCKDNSGNVVESNGTYALGPTTVTCNATDMAGNQGICNFSITIIDTEAPVIEFCPQNVVNETTEATFSSTWTPPNATDNSDPAENITILASHNPGDNFTAGTITEVKYIFIDTSNNSAVCIFNVTVNDIGDPVFLTCPDRLVFTLAQGQDRILVNFAIPIVEDNSGEVIVPVSDPQLMLPTDFSYGETSICYNATDSSGNRAVPCVFTVVVHDEEDPKFTVCPQSPVSPITTDPNSNTANYSWVAPKATDNVAVMSVDSSHTSPAALPIRNNTITYTATDPAGNTGICEFYVTIIDVEPPTVSRCPADIINSTDPGLSNATVYWQEPTFRDNDGLSFNTSTHSPGDPFGVGNTTVTYNVTDISGNVAHCSFLVTIEDNEVPTFVNCTEVIRTGTAPGKATKKVTWATLDYRDNVGIDNIVSSHNSGDTFGLGNVTVTISVSDEAQNTANCSFVVTVIDDEPPSFKACPADIINSTDAGLNSSVVYWQEPTITDNVGVVANYSSHSPGDVFPVGNTTVIYIASDSAGNTNNCLFSVSVEDDEPPELLCPVYVVNSTDAHQNSSNVFWQEPIFTDNVGIVSNESSHRPGDVFPLGNITVTYSVSDKAGNVANCSFIVSVEDNEAPNVMNCPADVVNSTMANQSSAFVYWREPSFSDNVGVVSRGNSHSPGDVFPFGNTTVTYTASDAAGNVRNCSFIVTVQDNEAPTVSNCPADLVNGTDPSLPSSVVYWQEPTFSDNVAIAINESNLNPGDVFPVGNTTVIYSVSDSSGNTVNCSFIVTVKDTEAPMFSTCSSVTIEVDPGQATSMQEWMFPVATDNVAVTRNSSTQQRGGSLSLGVHEVTYVVYDAAGNNNTCVFEIIVEDNEMPNITNCPMDVTLNTTRGRPVATYSFPTPVCIDNAGSVTVTTSKLDDEYSIDDTTVIIACLDETGNTDTCTFTVTVQ</sequence>
<dbReference type="PROSITE" id="PS50060">
    <property type="entry name" value="MAM_2"/>
    <property type="match status" value="3"/>
</dbReference>
<evidence type="ECO:0000313" key="6">
    <source>
        <dbReference type="RefSeq" id="XP_022087623.1"/>
    </source>
</evidence>
<evidence type="ECO:0000313" key="5">
    <source>
        <dbReference type="Proteomes" id="UP000694845"/>
    </source>
</evidence>
<protein>
    <submittedName>
        <fullName evidence="6">Hyalin-like</fullName>
    </submittedName>
</protein>
<dbReference type="OMA" id="NCSIIVP"/>
<dbReference type="GO" id="GO:0016020">
    <property type="term" value="C:membrane"/>
    <property type="evidence" value="ECO:0007669"/>
    <property type="project" value="InterPro"/>
</dbReference>
<dbReference type="InterPro" id="IPR000998">
    <property type="entry name" value="MAM_dom"/>
</dbReference>
<feature type="signal peptide" evidence="2">
    <location>
        <begin position="1"/>
        <end position="19"/>
    </location>
</feature>
<gene>
    <name evidence="6" type="primary">LOC110977640</name>
</gene>
<feature type="domain" description="HYR" evidence="4">
    <location>
        <begin position="1454"/>
        <end position="1531"/>
    </location>
</feature>
<dbReference type="Gene3D" id="2.60.120.200">
    <property type="match status" value="3"/>
</dbReference>
<evidence type="ECO:0000256" key="1">
    <source>
        <dbReference type="ARBA" id="ARBA00022737"/>
    </source>
</evidence>
<dbReference type="PANTHER" id="PTHR24273:SF32">
    <property type="entry name" value="HYALIN"/>
    <property type="match status" value="1"/>
</dbReference>
<dbReference type="KEGG" id="aplc:110977640"/>
<reference evidence="6" key="1">
    <citation type="submission" date="2025-08" db="UniProtKB">
        <authorList>
            <consortium name="RefSeq"/>
        </authorList>
    </citation>
    <scope>IDENTIFICATION</scope>
</reference>
<feature type="domain" description="HYR" evidence="4">
    <location>
        <begin position="1290"/>
        <end position="1372"/>
    </location>
</feature>
<dbReference type="SUPFAM" id="SSF49899">
    <property type="entry name" value="Concanavalin A-like lectins/glucanases"/>
    <property type="match status" value="3"/>
</dbReference>
<dbReference type="RefSeq" id="XP_022087623.1">
    <property type="nucleotide sequence ID" value="XM_022231931.1"/>
</dbReference>
<organism evidence="5 6">
    <name type="scientific">Acanthaster planci</name>
    <name type="common">Crown-of-thorns starfish</name>
    <dbReference type="NCBI Taxonomy" id="133434"/>
    <lineage>
        <taxon>Eukaryota</taxon>
        <taxon>Metazoa</taxon>
        <taxon>Echinodermata</taxon>
        <taxon>Eleutherozoa</taxon>
        <taxon>Asterozoa</taxon>
        <taxon>Asteroidea</taxon>
        <taxon>Valvatacea</taxon>
        <taxon>Valvatida</taxon>
        <taxon>Acanthasteridae</taxon>
        <taxon>Acanthaster</taxon>
    </lineage>
</organism>
<dbReference type="GeneID" id="110977640"/>
<feature type="domain" description="HYR" evidence="4">
    <location>
        <begin position="1129"/>
        <end position="1211"/>
    </location>
</feature>
<dbReference type="PANTHER" id="PTHR24273">
    <property type="entry name" value="FI04643P-RELATED"/>
    <property type="match status" value="1"/>
</dbReference>
<feature type="chain" id="PRO_5034427118" evidence="2">
    <location>
        <begin position="20"/>
        <end position="1612"/>
    </location>
</feature>
<dbReference type="PROSITE" id="PS50825">
    <property type="entry name" value="HYR"/>
    <property type="match status" value="12"/>
</dbReference>
<evidence type="ECO:0000256" key="2">
    <source>
        <dbReference type="SAM" id="SignalP"/>
    </source>
</evidence>
<feature type="domain" description="MAM" evidence="3">
    <location>
        <begin position="22"/>
        <end position="192"/>
    </location>
</feature>
<feature type="domain" description="HYR" evidence="4">
    <location>
        <begin position="1050"/>
        <end position="1128"/>
    </location>
</feature>
<feature type="non-terminal residue" evidence="6">
    <location>
        <position position="1612"/>
    </location>
</feature>
<keyword evidence="5" id="KW-1185">Reference proteome</keyword>
<dbReference type="OrthoDB" id="10064599at2759"/>
<feature type="domain" description="HYR" evidence="4">
    <location>
        <begin position="801"/>
        <end position="885"/>
    </location>
</feature>
<dbReference type="InterPro" id="IPR003410">
    <property type="entry name" value="HYR_dom"/>
</dbReference>
<feature type="domain" description="HYR" evidence="4">
    <location>
        <begin position="534"/>
        <end position="626"/>
    </location>
</feature>
<feature type="domain" description="MAM" evidence="3">
    <location>
        <begin position="373"/>
        <end position="545"/>
    </location>
</feature>
<proteinExistence type="predicted"/>
<feature type="domain" description="MAM" evidence="3">
    <location>
        <begin position="197"/>
        <end position="367"/>
    </location>
</feature>
<dbReference type="SMART" id="SM00137">
    <property type="entry name" value="MAM"/>
    <property type="match status" value="3"/>
</dbReference>
<evidence type="ECO:0000259" key="3">
    <source>
        <dbReference type="PROSITE" id="PS50060"/>
    </source>
</evidence>
<dbReference type="InterPro" id="IPR013320">
    <property type="entry name" value="ConA-like_dom_sf"/>
</dbReference>
<keyword evidence="1" id="KW-0677">Repeat</keyword>
<feature type="domain" description="HYR" evidence="4">
    <location>
        <begin position="886"/>
        <end position="966"/>
    </location>
</feature>
<keyword evidence="2" id="KW-0732">Signal</keyword>
<feature type="domain" description="HYR" evidence="4">
    <location>
        <begin position="1212"/>
        <end position="1289"/>
    </location>
</feature>
<feature type="domain" description="HYR" evidence="4">
    <location>
        <begin position="1532"/>
        <end position="1612"/>
    </location>
</feature>
<accession>A0A8B7Y364</accession>
<feature type="domain" description="HYR" evidence="4">
    <location>
        <begin position="716"/>
        <end position="800"/>
    </location>
</feature>
<evidence type="ECO:0000259" key="4">
    <source>
        <dbReference type="PROSITE" id="PS50825"/>
    </source>
</evidence>
<dbReference type="CDD" id="cd06263">
    <property type="entry name" value="MAM"/>
    <property type="match status" value="3"/>
</dbReference>
<dbReference type="Proteomes" id="UP000694845">
    <property type="component" value="Unplaced"/>
</dbReference>
<dbReference type="Pfam" id="PF00629">
    <property type="entry name" value="MAM"/>
    <property type="match status" value="3"/>
</dbReference>
<name>A0A8B7Y364_ACAPL</name>
<feature type="domain" description="HYR" evidence="4">
    <location>
        <begin position="967"/>
        <end position="1049"/>
    </location>
</feature>
<feature type="domain" description="HYR" evidence="4">
    <location>
        <begin position="1373"/>
        <end position="1453"/>
    </location>
</feature>